<sequence length="143" mass="15331">MGSEGVIATSILFGVVGGVLGTIIFLFPYLKSKGVDIKAALSDIRNMVDVSGKTIDAISSIVPDNKAVSVLQTIEKWAKIAVGDAEELYHTGDISKDERAQIAENVVYSVLKEMNINIDDNKKELINAAIKDAVNDLGHTISK</sequence>
<evidence type="ECO:0000256" key="1">
    <source>
        <dbReference type="SAM" id="Phobius"/>
    </source>
</evidence>
<comment type="caution">
    <text evidence="2">The sequence shown here is derived from an EMBL/GenBank/DDBJ whole genome shotgun (WGS) entry which is preliminary data.</text>
</comment>
<protein>
    <submittedName>
        <fullName evidence="2">Uncharacterized protein</fullName>
    </submittedName>
</protein>
<dbReference type="EMBL" id="JBJIAA010000006">
    <property type="protein sequence ID" value="MFL0250416.1"/>
    <property type="molecule type" value="Genomic_DNA"/>
</dbReference>
<organism evidence="2 3">
    <name type="scientific">Clostridium neuense</name>
    <dbReference type="NCBI Taxonomy" id="1728934"/>
    <lineage>
        <taxon>Bacteria</taxon>
        <taxon>Bacillati</taxon>
        <taxon>Bacillota</taxon>
        <taxon>Clostridia</taxon>
        <taxon>Eubacteriales</taxon>
        <taxon>Clostridiaceae</taxon>
        <taxon>Clostridium</taxon>
    </lineage>
</organism>
<keyword evidence="1" id="KW-1133">Transmembrane helix</keyword>
<evidence type="ECO:0000313" key="2">
    <source>
        <dbReference type="EMBL" id="MFL0250416.1"/>
    </source>
</evidence>
<proteinExistence type="predicted"/>
<keyword evidence="1" id="KW-0812">Transmembrane</keyword>
<name>A0ABW8TD33_9CLOT</name>
<keyword evidence="1" id="KW-0472">Membrane</keyword>
<dbReference type="RefSeq" id="WP_406787086.1">
    <property type="nucleotide sequence ID" value="NZ_JBJIAA010000006.1"/>
</dbReference>
<feature type="transmembrane region" description="Helical" evidence="1">
    <location>
        <begin position="6"/>
        <end position="30"/>
    </location>
</feature>
<accession>A0ABW8TD33</accession>
<gene>
    <name evidence="2" type="ORF">ACJDT4_08260</name>
</gene>
<dbReference type="Proteomes" id="UP001623592">
    <property type="component" value="Unassembled WGS sequence"/>
</dbReference>
<keyword evidence="3" id="KW-1185">Reference proteome</keyword>
<reference evidence="2 3" key="1">
    <citation type="submission" date="2024-11" db="EMBL/GenBank/DDBJ databases">
        <authorList>
            <person name="Heng Y.C."/>
            <person name="Lim A.C.H."/>
            <person name="Lee J.K.Y."/>
            <person name="Kittelmann S."/>
        </authorList>
    </citation>
    <scope>NUCLEOTIDE SEQUENCE [LARGE SCALE GENOMIC DNA]</scope>
    <source>
        <strain evidence="2 3">WILCCON 0114</strain>
    </source>
</reference>
<evidence type="ECO:0000313" key="3">
    <source>
        <dbReference type="Proteomes" id="UP001623592"/>
    </source>
</evidence>